<dbReference type="SUPFAM" id="SSF52058">
    <property type="entry name" value="L domain-like"/>
    <property type="match status" value="1"/>
</dbReference>
<dbReference type="EnsemblMetazoa" id="PPA09013.1">
    <property type="protein sequence ID" value="PPA09013.1"/>
    <property type="gene ID" value="WBGene00098567"/>
</dbReference>
<proteinExistence type="predicted"/>
<dbReference type="STRING" id="54126.A0A4X3N4X2"/>
<reference evidence="1" key="2">
    <citation type="submission" date="2019-07" db="UniProtKB">
        <authorList>
            <consortium name="EnsemblMetazoa"/>
        </authorList>
    </citation>
    <scope>IDENTIFICATION</scope>
    <source>
        <strain evidence="1">PS312</strain>
    </source>
</reference>
<protein>
    <submittedName>
        <fullName evidence="1">Geranylgeranyl transferase type-2 subunit alpha</fullName>
    </submittedName>
</protein>
<dbReference type="InterPro" id="IPR032675">
    <property type="entry name" value="LRR_dom_sf"/>
</dbReference>
<organism evidence="1 2">
    <name type="scientific">Pristionchus pacificus</name>
    <name type="common">Parasitic nematode worm</name>
    <dbReference type="NCBI Taxonomy" id="54126"/>
    <lineage>
        <taxon>Eukaryota</taxon>
        <taxon>Metazoa</taxon>
        <taxon>Ecdysozoa</taxon>
        <taxon>Nematoda</taxon>
        <taxon>Chromadorea</taxon>
        <taxon>Rhabditida</taxon>
        <taxon>Rhabditina</taxon>
        <taxon>Diplogasteromorpha</taxon>
        <taxon>Diplogasteroidea</taxon>
        <taxon>Neodiplogasteridae</taxon>
        <taxon>Pristionchus</taxon>
    </lineage>
</organism>
<accession>A0A2A6BYL5</accession>
<dbReference type="Proteomes" id="UP000005239">
    <property type="component" value="Unassembled WGS sequence"/>
</dbReference>
<dbReference type="Gene3D" id="1.25.40.120">
    <property type="entry name" value="Protein prenylyltransferase"/>
    <property type="match status" value="1"/>
</dbReference>
<dbReference type="EnsemblMetazoa" id="PPA09013.2">
    <property type="protein sequence ID" value="PPA09013.2"/>
    <property type="gene ID" value="WBGene00098567"/>
</dbReference>
<reference evidence="2" key="1">
    <citation type="journal article" date="2008" name="Nat. Genet.">
        <title>The Pristionchus pacificus genome provides a unique perspective on nematode lifestyle and parasitism.</title>
        <authorList>
            <person name="Dieterich C."/>
            <person name="Clifton S.W."/>
            <person name="Schuster L.N."/>
            <person name="Chinwalla A."/>
            <person name="Delehaunty K."/>
            <person name="Dinkelacker I."/>
            <person name="Fulton L."/>
            <person name="Fulton R."/>
            <person name="Godfrey J."/>
            <person name="Minx P."/>
            <person name="Mitreva M."/>
            <person name="Roeseler W."/>
            <person name="Tian H."/>
            <person name="Witte H."/>
            <person name="Yang S.P."/>
            <person name="Wilson R.K."/>
            <person name="Sommer R.J."/>
        </authorList>
    </citation>
    <scope>NUCLEOTIDE SEQUENCE [LARGE SCALE GENOMIC DNA]</scope>
    <source>
        <strain evidence="2">PS312</strain>
    </source>
</reference>
<dbReference type="FunCoup" id="A0A4X3N4X2">
    <property type="interactions" value="919"/>
</dbReference>
<gene>
    <name evidence="1" type="primary">WBGene00098567</name>
</gene>
<accession>A0A4X3N4X2</accession>
<dbReference type="Gene3D" id="3.80.10.10">
    <property type="entry name" value="Ribonuclease Inhibitor"/>
    <property type="match status" value="1"/>
</dbReference>
<evidence type="ECO:0000313" key="2">
    <source>
        <dbReference type="Proteomes" id="UP000005239"/>
    </source>
</evidence>
<evidence type="ECO:0000313" key="1">
    <source>
        <dbReference type="EnsemblMetazoa" id="PPA09013.1"/>
    </source>
</evidence>
<name>A0A4X3N4X2_PRIPA</name>
<keyword evidence="2" id="KW-1185">Reference proteome</keyword>
<dbReference type="SUPFAM" id="SSF48439">
    <property type="entry name" value="Protein prenylyltransferase"/>
    <property type="match status" value="1"/>
</dbReference>
<sequence length="381" mass="43197">MRMSLISRFKDEKTGEQLMRTEDVKEEIKRIANAIFTDPEDESAWMYARHIINLYSPASFLNNESSCPVVPLSASLNSNRLIVVFTRSITVEKAVTFFKGIPNDASWRSVSLFSSLTSRVWECVFDGKEHIQISNDGENFHSFTTFYRKDLYDRIVSGGSVDVIDTLREHCEELLQEENGNSLAVMTMTDCLRLTSPLESHRIIMENLDRLATTLDPLRANIYKSFADYERIRHHLLIKNENGEGTKLDGILEGEGRLSLAYLELTELPHIEILSPFLTDLDVRGNKLKEGTEFGLLPLLTHLSIDENPINCLPSSICSLSQLEFLSSSSTLLTDISTVGATLLQCSSLKRFLYCQTPIVEKTNELRNITGDHIRLIPHYL</sequence>
<dbReference type="AlphaFoldDB" id="A0A4X3N4X2"/>